<comment type="caution">
    <text evidence="1">The sequence shown here is derived from an EMBL/GenBank/DDBJ whole genome shotgun (WGS) entry which is preliminary data.</text>
</comment>
<dbReference type="Proteomes" id="UP000444401">
    <property type="component" value="Unassembled WGS sequence"/>
</dbReference>
<reference evidence="1 2" key="1">
    <citation type="submission" date="2019-12" db="EMBL/GenBank/DDBJ databases">
        <title>Genomic-based taxomic classification of the family Erythrobacteraceae.</title>
        <authorList>
            <person name="Xu L."/>
        </authorList>
    </citation>
    <scope>NUCLEOTIDE SEQUENCE [LARGE SCALE GENOMIC DNA]</scope>
    <source>
        <strain evidence="1 2">H32</strain>
    </source>
</reference>
<sequence length="90" mass="9882">MSVHGIELALYDITTKSSVRKRFVAEPTEVLGRYGLSRDEQEMIGGMNVSSMLDVGVSPMLTFGLWMCVRGPQDLPEYLNAISGCAREAV</sequence>
<evidence type="ECO:0008006" key="3">
    <source>
        <dbReference type="Google" id="ProtNLM"/>
    </source>
</evidence>
<evidence type="ECO:0000313" key="2">
    <source>
        <dbReference type="Proteomes" id="UP000444401"/>
    </source>
</evidence>
<proteinExistence type="predicted"/>
<name>A0ABW9V1H6_9SPHN</name>
<dbReference type="SUPFAM" id="SSF48076">
    <property type="entry name" value="LigA subunit of an aromatic-ring-opening dioxygenase LigAB"/>
    <property type="match status" value="1"/>
</dbReference>
<keyword evidence="2" id="KW-1185">Reference proteome</keyword>
<accession>A0ABW9V1H6</accession>
<dbReference type="InterPro" id="IPR036622">
    <property type="entry name" value="LigA_sf"/>
</dbReference>
<protein>
    <recommendedName>
        <fullName evidence="3">Extradiol ring-cleavage dioxygenase LigAB LigA subunit domain-containing protein</fullName>
    </recommendedName>
</protein>
<dbReference type="EMBL" id="WTYO01000012">
    <property type="protein sequence ID" value="MXO69989.1"/>
    <property type="molecule type" value="Genomic_DNA"/>
</dbReference>
<dbReference type="Gene3D" id="1.10.700.10">
    <property type="entry name" value="Dioxygenase LigAB, LigA subunit"/>
    <property type="match status" value="1"/>
</dbReference>
<gene>
    <name evidence="1" type="ORF">GRI72_14355</name>
</gene>
<organism evidence="1 2">
    <name type="scientific">Pelagerythrobacter marinus</name>
    <dbReference type="NCBI Taxonomy" id="538382"/>
    <lineage>
        <taxon>Bacteria</taxon>
        <taxon>Pseudomonadati</taxon>
        <taxon>Pseudomonadota</taxon>
        <taxon>Alphaproteobacteria</taxon>
        <taxon>Sphingomonadales</taxon>
        <taxon>Erythrobacteraceae</taxon>
        <taxon>Pelagerythrobacter</taxon>
    </lineage>
</organism>
<evidence type="ECO:0000313" key="1">
    <source>
        <dbReference type="EMBL" id="MXO69989.1"/>
    </source>
</evidence>